<dbReference type="Gene3D" id="4.10.450.10">
    <property type="entry name" value="Glucose Oxidase, domain 2"/>
    <property type="match status" value="1"/>
</dbReference>
<dbReference type="Gene3D" id="3.30.560.10">
    <property type="entry name" value="Glucose Oxidase, domain 3"/>
    <property type="match status" value="1"/>
</dbReference>
<keyword evidence="3" id="KW-0285">Flavoprotein</keyword>
<dbReference type="GO" id="GO:0044550">
    <property type="term" value="P:secondary metabolite biosynthetic process"/>
    <property type="evidence" value="ECO:0007669"/>
    <property type="project" value="TreeGrafter"/>
</dbReference>
<dbReference type="InterPro" id="IPR036188">
    <property type="entry name" value="FAD/NAD-bd_sf"/>
</dbReference>
<evidence type="ECO:0000256" key="3">
    <source>
        <dbReference type="ARBA" id="ARBA00022630"/>
    </source>
</evidence>
<dbReference type="GO" id="GO:0016614">
    <property type="term" value="F:oxidoreductase activity, acting on CH-OH group of donors"/>
    <property type="evidence" value="ECO:0007669"/>
    <property type="project" value="InterPro"/>
</dbReference>
<feature type="signal peptide" evidence="7">
    <location>
        <begin position="1"/>
        <end position="18"/>
    </location>
</feature>
<reference evidence="9" key="1">
    <citation type="journal article" date="2023" name="Mol. Phylogenet. Evol.">
        <title>Genome-scale phylogeny and comparative genomics of the fungal order Sordariales.</title>
        <authorList>
            <person name="Hensen N."/>
            <person name="Bonometti L."/>
            <person name="Westerberg I."/>
            <person name="Brannstrom I.O."/>
            <person name="Guillou S."/>
            <person name="Cros-Aarteil S."/>
            <person name="Calhoun S."/>
            <person name="Haridas S."/>
            <person name="Kuo A."/>
            <person name="Mondo S."/>
            <person name="Pangilinan J."/>
            <person name="Riley R."/>
            <person name="LaButti K."/>
            <person name="Andreopoulos B."/>
            <person name="Lipzen A."/>
            <person name="Chen C."/>
            <person name="Yan M."/>
            <person name="Daum C."/>
            <person name="Ng V."/>
            <person name="Clum A."/>
            <person name="Steindorff A."/>
            <person name="Ohm R.A."/>
            <person name="Martin F."/>
            <person name="Silar P."/>
            <person name="Natvig D.O."/>
            <person name="Lalanne C."/>
            <person name="Gautier V."/>
            <person name="Ament-Velasquez S.L."/>
            <person name="Kruys A."/>
            <person name="Hutchinson M.I."/>
            <person name="Powell A.J."/>
            <person name="Barry K."/>
            <person name="Miller A.N."/>
            <person name="Grigoriev I.V."/>
            <person name="Debuchy R."/>
            <person name="Gladieux P."/>
            <person name="Hiltunen Thoren M."/>
            <person name="Johannesson H."/>
        </authorList>
    </citation>
    <scope>NUCLEOTIDE SEQUENCE</scope>
    <source>
        <strain evidence="9">PSN309</strain>
    </source>
</reference>
<evidence type="ECO:0000313" key="10">
    <source>
        <dbReference type="Proteomes" id="UP001302126"/>
    </source>
</evidence>
<feature type="chain" id="PRO_5042836742" evidence="7">
    <location>
        <begin position="19"/>
        <end position="617"/>
    </location>
</feature>
<dbReference type="AlphaFoldDB" id="A0AAN6WPH3"/>
<dbReference type="Pfam" id="PF00732">
    <property type="entry name" value="GMC_oxred_N"/>
    <property type="match status" value="1"/>
</dbReference>
<dbReference type="Pfam" id="PF05199">
    <property type="entry name" value="GMC_oxred_C"/>
    <property type="match status" value="1"/>
</dbReference>
<keyword evidence="5" id="KW-0560">Oxidoreductase</keyword>
<dbReference type="Gene3D" id="3.50.50.60">
    <property type="entry name" value="FAD/NAD(P)-binding domain"/>
    <property type="match status" value="1"/>
</dbReference>
<evidence type="ECO:0000256" key="5">
    <source>
        <dbReference type="ARBA" id="ARBA00023002"/>
    </source>
</evidence>
<proteinExistence type="inferred from homology"/>
<dbReference type="PANTHER" id="PTHR11552:SF115">
    <property type="entry name" value="DEHYDROGENASE XPTC-RELATED"/>
    <property type="match status" value="1"/>
</dbReference>
<evidence type="ECO:0000256" key="2">
    <source>
        <dbReference type="ARBA" id="ARBA00010790"/>
    </source>
</evidence>
<keyword evidence="10" id="KW-1185">Reference proteome</keyword>
<sequence length="617" mass="67645">MALSIVLTLLSLSRTVASRPWSLLSHQDNIRETYDYIVVGGGTAGLTVADRLSESGRYTVLAVEYGFLTKTDIPGVPNFPTNGYNITSAPQRWLNNRTFPILLGCVVGGSSAVNAQALQRGTTIDYNIWGELSGVRNSHWNFDTIQHYIRKAIQLGGPPHPGIAAAYNISYEPSNYGHNTTKHSIFATYSIRHTPAVIPVYNAIKNYQGVDVPIDGTVGTNGLFWIPRSMDPVTFNRSYSRTGHWDDLNRKNYHLLPGTKVRRVVFKGKAAHGVEITPRLPSVTFKGGQRKITIKARKEIIMAAGAIHTPHILQLSGVGPADLLKKAKIPVVVDLPGVGANLQDHAHHPNIVYNWSSPPPIPATDPTLPPIPPPSSPEFLFGPGLVLLQGLPSLSPTRYKSLSANLSAQSPSMYLPPGTHPTLIAGYAQQQKLYSQAMLRKEFSFSIAAITGSAPTTGPQLMHTFSRGFVSLNLSHPDPFDSPPVVDYRFGSNPLDIDIVVENIKYFRGWYTSPFSQLSRYVDPLSESVPGRQYDTDEKLREWVRNNLWPSVFHPVGTAAKMPRDWGGVVDEELRVYGVKRLSVVDTSVFPTLIGATTSLTVYAVAEKAADLIKARA</sequence>
<dbReference type="InterPro" id="IPR012132">
    <property type="entry name" value="GMC_OxRdtase"/>
</dbReference>
<comment type="similarity">
    <text evidence="2">Belongs to the GMC oxidoreductase family.</text>
</comment>
<evidence type="ECO:0000256" key="4">
    <source>
        <dbReference type="ARBA" id="ARBA00022827"/>
    </source>
</evidence>
<dbReference type="SUPFAM" id="SSF51905">
    <property type="entry name" value="FAD/NAD(P)-binding domain"/>
    <property type="match status" value="1"/>
</dbReference>
<organism evidence="9 10">
    <name type="scientific">Podospora australis</name>
    <dbReference type="NCBI Taxonomy" id="1536484"/>
    <lineage>
        <taxon>Eukaryota</taxon>
        <taxon>Fungi</taxon>
        <taxon>Dikarya</taxon>
        <taxon>Ascomycota</taxon>
        <taxon>Pezizomycotina</taxon>
        <taxon>Sordariomycetes</taxon>
        <taxon>Sordariomycetidae</taxon>
        <taxon>Sordariales</taxon>
        <taxon>Podosporaceae</taxon>
        <taxon>Podospora</taxon>
    </lineage>
</organism>
<gene>
    <name evidence="9" type="ORF">QBC35DRAFT_442232</name>
</gene>
<evidence type="ECO:0000313" key="9">
    <source>
        <dbReference type="EMBL" id="KAK4184032.1"/>
    </source>
</evidence>
<dbReference type="EMBL" id="MU864509">
    <property type="protein sequence ID" value="KAK4184032.1"/>
    <property type="molecule type" value="Genomic_DNA"/>
</dbReference>
<accession>A0AAN6WPH3</accession>
<dbReference type="GO" id="GO:0050660">
    <property type="term" value="F:flavin adenine dinucleotide binding"/>
    <property type="evidence" value="ECO:0007669"/>
    <property type="project" value="InterPro"/>
</dbReference>
<comment type="caution">
    <text evidence="9">The sequence shown here is derived from an EMBL/GenBank/DDBJ whole genome shotgun (WGS) entry which is preliminary data.</text>
</comment>
<dbReference type="Proteomes" id="UP001302126">
    <property type="component" value="Unassembled WGS sequence"/>
</dbReference>
<comment type="cofactor">
    <cofactor evidence="1 6">
        <name>FAD</name>
        <dbReference type="ChEBI" id="CHEBI:57692"/>
    </cofactor>
</comment>
<keyword evidence="4 6" id="KW-0274">FAD</keyword>
<dbReference type="PIRSF" id="PIRSF000137">
    <property type="entry name" value="Alcohol_oxidase"/>
    <property type="match status" value="1"/>
</dbReference>
<evidence type="ECO:0000256" key="7">
    <source>
        <dbReference type="SAM" id="SignalP"/>
    </source>
</evidence>
<protein>
    <submittedName>
        <fullName evidence="9">GMC oxidoreductase</fullName>
    </submittedName>
</protein>
<evidence type="ECO:0000259" key="8">
    <source>
        <dbReference type="PROSITE" id="PS00624"/>
    </source>
</evidence>
<dbReference type="PROSITE" id="PS00624">
    <property type="entry name" value="GMC_OXRED_2"/>
    <property type="match status" value="1"/>
</dbReference>
<name>A0AAN6WPH3_9PEZI</name>
<reference evidence="9" key="2">
    <citation type="submission" date="2023-05" db="EMBL/GenBank/DDBJ databases">
        <authorList>
            <consortium name="Lawrence Berkeley National Laboratory"/>
            <person name="Steindorff A."/>
            <person name="Hensen N."/>
            <person name="Bonometti L."/>
            <person name="Westerberg I."/>
            <person name="Brannstrom I.O."/>
            <person name="Guillou S."/>
            <person name="Cros-Aarteil S."/>
            <person name="Calhoun S."/>
            <person name="Haridas S."/>
            <person name="Kuo A."/>
            <person name="Mondo S."/>
            <person name="Pangilinan J."/>
            <person name="Riley R."/>
            <person name="Labutti K."/>
            <person name="Andreopoulos B."/>
            <person name="Lipzen A."/>
            <person name="Chen C."/>
            <person name="Yanf M."/>
            <person name="Daum C."/>
            <person name="Ng V."/>
            <person name="Clum A."/>
            <person name="Ohm R."/>
            <person name="Martin F."/>
            <person name="Silar P."/>
            <person name="Natvig D."/>
            <person name="Lalanne C."/>
            <person name="Gautier V."/>
            <person name="Ament-Velasquez S.L."/>
            <person name="Kruys A."/>
            <person name="Hutchinson M.I."/>
            <person name="Powell A.J."/>
            <person name="Barry K."/>
            <person name="Miller A.N."/>
            <person name="Grigoriev I.V."/>
            <person name="Debuchy R."/>
            <person name="Gladieux P."/>
            <person name="Thoren M.H."/>
            <person name="Johannesson H."/>
        </authorList>
    </citation>
    <scope>NUCLEOTIDE SEQUENCE</scope>
    <source>
        <strain evidence="9">PSN309</strain>
    </source>
</reference>
<dbReference type="PANTHER" id="PTHR11552">
    <property type="entry name" value="GLUCOSE-METHANOL-CHOLINE GMC OXIDOREDUCTASE"/>
    <property type="match status" value="1"/>
</dbReference>
<feature type="binding site" evidence="6">
    <location>
        <position position="106"/>
    </location>
    <ligand>
        <name>FAD</name>
        <dbReference type="ChEBI" id="CHEBI:57692"/>
    </ligand>
</feature>
<feature type="binding site" evidence="6">
    <location>
        <position position="261"/>
    </location>
    <ligand>
        <name>FAD</name>
        <dbReference type="ChEBI" id="CHEBI:57692"/>
    </ligand>
</feature>
<dbReference type="InterPro" id="IPR000172">
    <property type="entry name" value="GMC_OxRdtase_N"/>
</dbReference>
<dbReference type="InterPro" id="IPR027424">
    <property type="entry name" value="Glucose_Oxidase_domain_2"/>
</dbReference>
<evidence type="ECO:0000256" key="6">
    <source>
        <dbReference type="PIRSR" id="PIRSR000137-2"/>
    </source>
</evidence>
<evidence type="ECO:0000256" key="1">
    <source>
        <dbReference type="ARBA" id="ARBA00001974"/>
    </source>
</evidence>
<feature type="domain" description="Glucose-methanol-choline oxidoreductase N-terminal" evidence="8">
    <location>
        <begin position="305"/>
        <end position="319"/>
    </location>
</feature>
<dbReference type="InterPro" id="IPR007867">
    <property type="entry name" value="GMC_OxRtase_C"/>
</dbReference>
<dbReference type="SUPFAM" id="SSF54373">
    <property type="entry name" value="FAD-linked reductases, C-terminal domain"/>
    <property type="match status" value="1"/>
</dbReference>
<keyword evidence="7" id="KW-0732">Signal</keyword>